<name>A0AAV8C2F4_9POAL</name>
<dbReference type="PANTHER" id="PTHR43004">
    <property type="entry name" value="TRK SYSTEM POTASSIUM UPTAKE PROTEIN"/>
    <property type="match status" value="1"/>
</dbReference>
<evidence type="ECO:0000313" key="4">
    <source>
        <dbReference type="EMBL" id="KAJ4748193.1"/>
    </source>
</evidence>
<dbReference type="GO" id="GO:0016709">
    <property type="term" value="F:oxidoreductase activity, acting on paired donors, with incorporation or reduction of molecular oxygen, NAD(P)H as one donor, and incorporation of one atom of oxygen"/>
    <property type="evidence" value="ECO:0007669"/>
    <property type="project" value="UniProtKB-ARBA"/>
</dbReference>
<dbReference type="Gene3D" id="3.30.9.10">
    <property type="entry name" value="D-Amino Acid Oxidase, subunit A, domain 2"/>
    <property type="match status" value="1"/>
</dbReference>
<organism evidence="4 5">
    <name type="scientific">Rhynchospora pubera</name>
    <dbReference type="NCBI Taxonomy" id="906938"/>
    <lineage>
        <taxon>Eukaryota</taxon>
        <taxon>Viridiplantae</taxon>
        <taxon>Streptophyta</taxon>
        <taxon>Embryophyta</taxon>
        <taxon>Tracheophyta</taxon>
        <taxon>Spermatophyta</taxon>
        <taxon>Magnoliopsida</taxon>
        <taxon>Liliopsida</taxon>
        <taxon>Poales</taxon>
        <taxon>Cyperaceae</taxon>
        <taxon>Cyperoideae</taxon>
        <taxon>Rhynchosporeae</taxon>
        <taxon>Rhynchospora</taxon>
    </lineage>
</organism>
<feature type="domain" description="FAD-binding" evidence="3">
    <location>
        <begin position="50"/>
        <end position="425"/>
    </location>
</feature>
<keyword evidence="2" id="KW-0274">FAD</keyword>
<evidence type="ECO:0000313" key="5">
    <source>
        <dbReference type="Proteomes" id="UP001140206"/>
    </source>
</evidence>
<proteinExistence type="predicted"/>
<sequence>MPLMAIVSRLRRGDLFFSRLRRQLAAAVAVCPFTSSAAHDAGTGVSGPHLPVLIVGAGPVGLVLSMLLTKFGIKCAVLEKSLSFSRHPQAHFINNRSMEIFRKLDGLAEEIESSQPPVDLWRKFIYCTSLSGSILGSVDHMQPEDFEKVNSPVCVAHLSQYKLVNLLLKKLEKLGMHVYRHDPSDDWEPDSPLEKRILMGHECTSIQSTNEGVIVTARVHNGTTLEERRLHCSILIASDGARSTIRRLVGVEMKGERGLQELISVHFMSMDLGNFLLKNRPGMLFFVFNQDAIGVLVAHHLEQGEFVLQIPYYPPQQNYQDFSPQACEKIISKLVGWALQDVQVLDIKPWVMHAEVAEKYLTCNNRVILVGDAAHRFPPAGGFGMNTGIQDVHNIAWKIFYFLKEVASSSVLQTYESERRPIAISNTNLSVENFKAAMSVPSALGLDPTVANSVHRAINTGLGSIIPKNMQKAVLEGIFSIGRAQLSDYVLNEKNPVGVMRLEKLKRIFAEGKSLQLQFPAHDLGFCYTEGALVADTSENTQNCNRAGSGRVSREYIPTGRPGSRLPHMHVKPFTAASTEETLSTLDLVSGDKPEFLLIIAPLKASYHMARVILTKAEELRVLLKVCIVWPHCSCQSRSTGSRAELEPWKNYIDVEECKKDRSWWDMCCLTNKGVLLVRPDEHIAWRTESDRVADAVSEAEKVLSRVLGL</sequence>
<dbReference type="PRINTS" id="PR00420">
    <property type="entry name" value="RNGMNOXGNASE"/>
</dbReference>
<dbReference type="GO" id="GO:0006744">
    <property type="term" value="P:ubiquinone biosynthetic process"/>
    <property type="evidence" value="ECO:0007669"/>
    <property type="project" value="TreeGrafter"/>
</dbReference>
<evidence type="ECO:0000256" key="2">
    <source>
        <dbReference type="ARBA" id="ARBA00022827"/>
    </source>
</evidence>
<accession>A0AAV8C2F4</accession>
<evidence type="ECO:0000256" key="1">
    <source>
        <dbReference type="ARBA" id="ARBA00022630"/>
    </source>
</evidence>
<evidence type="ECO:0000259" key="3">
    <source>
        <dbReference type="Pfam" id="PF01494"/>
    </source>
</evidence>
<dbReference type="Proteomes" id="UP001140206">
    <property type="component" value="Chromosome 5"/>
</dbReference>
<dbReference type="EMBL" id="JAMFTS010000005">
    <property type="protein sequence ID" value="KAJ4748193.1"/>
    <property type="molecule type" value="Genomic_DNA"/>
</dbReference>
<dbReference type="Gene3D" id="3.50.50.60">
    <property type="entry name" value="FAD/NAD(P)-binding domain"/>
    <property type="match status" value="1"/>
</dbReference>
<keyword evidence="5" id="KW-1185">Reference proteome</keyword>
<dbReference type="InterPro" id="IPR002938">
    <property type="entry name" value="FAD-bd"/>
</dbReference>
<dbReference type="GO" id="GO:0071949">
    <property type="term" value="F:FAD binding"/>
    <property type="evidence" value="ECO:0007669"/>
    <property type="project" value="InterPro"/>
</dbReference>
<dbReference type="AlphaFoldDB" id="A0AAV8C2F4"/>
<keyword evidence="1" id="KW-0285">Flavoprotein</keyword>
<gene>
    <name evidence="4" type="ORF">LUZ62_082598</name>
</gene>
<dbReference type="Gene3D" id="3.40.30.120">
    <property type="match status" value="1"/>
</dbReference>
<dbReference type="InterPro" id="IPR036188">
    <property type="entry name" value="FAD/NAD-bd_sf"/>
</dbReference>
<comment type="caution">
    <text evidence="4">The sequence shown here is derived from an EMBL/GenBank/DDBJ whole genome shotgun (WGS) entry which is preliminary data.</text>
</comment>
<reference evidence="4" key="1">
    <citation type="submission" date="2022-08" db="EMBL/GenBank/DDBJ databases">
        <authorList>
            <person name="Marques A."/>
        </authorList>
    </citation>
    <scope>NUCLEOTIDE SEQUENCE</scope>
    <source>
        <strain evidence="4">RhyPub2mFocal</strain>
        <tissue evidence="4">Leaves</tissue>
    </source>
</reference>
<dbReference type="GO" id="GO:0005739">
    <property type="term" value="C:mitochondrion"/>
    <property type="evidence" value="ECO:0007669"/>
    <property type="project" value="TreeGrafter"/>
</dbReference>
<dbReference type="SUPFAM" id="SSF51905">
    <property type="entry name" value="FAD/NAD(P)-binding domain"/>
    <property type="match status" value="1"/>
</dbReference>
<protein>
    <submittedName>
        <fullName evidence="4">3-(3-hydroxy-phenyl)propionate/3-hydroxycinnamic acid hydroxylase</fullName>
    </submittedName>
</protein>
<dbReference type="Pfam" id="PF21274">
    <property type="entry name" value="Rng_hyd_C"/>
    <property type="match status" value="1"/>
</dbReference>
<dbReference type="Pfam" id="PF01494">
    <property type="entry name" value="FAD_binding_3"/>
    <property type="match status" value="1"/>
</dbReference>
<dbReference type="PANTHER" id="PTHR43004:SF6">
    <property type="entry name" value="FAD_NAD(P)-BINDING OXIDOREDUCTASE FAMILY PROTEIN"/>
    <property type="match status" value="1"/>
</dbReference>
<dbReference type="InterPro" id="IPR050641">
    <property type="entry name" value="RIFMO-like"/>
</dbReference>